<evidence type="ECO:0000313" key="2">
    <source>
        <dbReference type="Proteomes" id="UP000093796"/>
    </source>
</evidence>
<name>A0A1A0CE53_ACEPA</name>
<proteinExistence type="predicted"/>
<organism evidence="1 2">
    <name type="scientific">Acetobacter pasteurianus</name>
    <name type="common">Acetobacter turbidans</name>
    <dbReference type="NCBI Taxonomy" id="438"/>
    <lineage>
        <taxon>Bacteria</taxon>
        <taxon>Pseudomonadati</taxon>
        <taxon>Pseudomonadota</taxon>
        <taxon>Alphaproteobacteria</taxon>
        <taxon>Acetobacterales</taxon>
        <taxon>Acetobacteraceae</taxon>
        <taxon>Acetobacter</taxon>
    </lineage>
</organism>
<dbReference type="RefSeq" id="WP_003623324.1">
    <property type="nucleotide sequence ID" value="NZ_BSCN01000001.1"/>
</dbReference>
<dbReference type="PATRIC" id="fig|438.15.peg.3037"/>
<gene>
    <name evidence="1" type="ORF">SRCM100623_02744</name>
</gene>
<reference evidence="1 2" key="1">
    <citation type="submission" date="2016-05" db="EMBL/GenBank/DDBJ databases">
        <title>Genome sequencing of Acetobacter pasteurianus strain SRCM100623.</title>
        <authorList>
            <person name="Song Y.R."/>
        </authorList>
    </citation>
    <scope>NUCLEOTIDE SEQUENCE [LARGE SCALE GENOMIC DNA]</scope>
    <source>
        <strain evidence="1 2">SRCM100623</strain>
    </source>
</reference>
<comment type="caution">
    <text evidence="1">The sequence shown here is derived from an EMBL/GenBank/DDBJ whole genome shotgun (WGS) entry which is preliminary data.</text>
</comment>
<dbReference type="EMBL" id="LYUD01000156">
    <property type="protein sequence ID" value="OAZ61244.1"/>
    <property type="molecule type" value="Genomic_DNA"/>
</dbReference>
<accession>A0A1A0CE53</accession>
<sequence>MNNLTAEAYLKPRLEAFVKEAEQAGYSRDVVIALLMSLLDTDNFSDSSPAKQGGAA</sequence>
<protein>
    <submittedName>
        <fullName evidence="1">Uncharacterized protein</fullName>
    </submittedName>
</protein>
<dbReference type="Proteomes" id="UP000093796">
    <property type="component" value="Unassembled WGS sequence"/>
</dbReference>
<dbReference type="GeneID" id="84441484"/>
<evidence type="ECO:0000313" key="1">
    <source>
        <dbReference type="EMBL" id="OAZ61244.1"/>
    </source>
</evidence>
<dbReference type="AlphaFoldDB" id="A0A1A0CE53"/>